<protein>
    <submittedName>
        <fullName evidence="2">DUF47 family protein</fullName>
    </submittedName>
</protein>
<dbReference type="Proteomes" id="UP000505355">
    <property type="component" value="Chromosome"/>
</dbReference>
<evidence type="ECO:0000256" key="1">
    <source>
        <dbReference type="ARBA" id="ARBA00008591"/>
    </source>
</evidence>
<dbReference type="KEGG" id="mmab:HQ865_18155"/>
<proteinExistence type="inferred from homology"/>
<sequence length="213" mass="23857">MQQRLYRSAFPNANDLFYNHFNHVAENAVEMAKLLHEAITSDDEQKPQYNAINRLRAKSQELTHRASSDSGKSFISPFDRGDMYSLVRAIDTVAGFINISSRRINLYQPASITPPLKELAGLIVECCVELEKCVHAISDIKNTKAITDCINSVKALEHYADKVYNKAVADLLTGEPNAIELIKYNEILHALETTTDKCEQVTTVIESIVVKNS</sequence>
<dbReference type="RefSeq" id="WP_173416265.1">
    <property type="nucleotide sequence ID" value="NZ_CP054139.1"/>
</dbReference>
<dbReference type="AlphaFoldDB" id="A0A7D4Q2T6"/>
<dbReference type="InterPro" id="IPR052912">
    <property type="entry name" value="UPF0111_domain"/>
</dbReference>
<gene>
    <name evidence="2" type="ORF">HQ865_18155</name>
</gene>
<dbReference type="EMBL" id="CP054139">
    <property type="protein sequence ID" value="QKJ31606.1"/>
    <property type="molecule type" value="Genomic_DNA"/>
</dbReference>
<evidence type="ECO:0000313" key="2">
    <source>
        <dbReference type="EMBL" id="QKJ31606.1"/>
    </source>
</evidence>
<dbReference type="Pfam" id="PF01865">
    <property type="entry name" value="PhoU_div"/>
    <property type="match status" value="1"/>
</dbReference>
<name>A0A7D4Q2T6_9SPHI</name>
<dbReference type="PANTHER" id="PTHR37298">
    <property type="entry name" value="UPF0111 PROTEIN YKAA"/>
    <property type="match status" value="1"/>
</dbReference>
<dbReference type="Gene3D" id="1.20.58.220">
    <property type="entry name" value="Phosphate transport system protein phou homolog 2, domain 2"/>
    <property type="match status" value="1"/>
</dbReference>
<dbReference type="PANTHER" id="PTHR37298:SF1">
    <property type="entry name" value="UPF0111 PROTEIN YKAA"/>
    <property type="match status" value="1"/>
</dbReference>
<accession>A0A7D4Q2T6</accession>
<dbReference type="InterPro" id="IPR018445">
    <property type="entry name" value="Put_Phosphate_transp_reg"/>
</dbReference>
<keyword evidence="3" id="KW-1185">Reference proteome</keyword>
<dbReference type="InterPro" id="IPR038078">
    <property type="entry name" value="PhoU-like_sf"/>
</dbReference>
<organism evidence="2 3">
    <name type="scientific">Mucilaginibacter mali</name>
    <dbReference type="NCBI Taxonomy" id="2740462"/>
    <lineage>
        <taxon>Bacteria</taxon>
        <taxon>Pseudomonadati</taxon>
        <taxon>Bacteroidota</taxon>
        <taxon>Sphingobacteriia</taxon>
        <taxon>Sphingobacteriales</taxon>
        <taxon>Sphingobacteriaceae</taxon>
        <taxon>Mucilaginibacter</taxon>
    </lineage>
</organism>
<reference evidence="2 3" key="1">
    <citation type="submission" date="2020-05" db="EMBL/GenBank/DDBJ databases">
        <title>Mucilaginibacter mali sp. nov.</title>
        <authorList>
            <person name="Kim H.S."/>
            <person name="Lee K.C."/>
            <person name="Suh M.K."/>
            <person name="Kim J.-S."/>
            <person name="Han K.-I."/>
            <person name="Eom M.K."/>
            <person name="Shin Y.K."/>
            <person name="Lee J.-S."/>
        </authorList>
    </citation>
    <scope>NUCLEOTIDE SEQUENCE [LARGE SCALE GENOMIC DNA]</scope>
    <source>
        <strain evidence="2 3">G2-14</strain>
    </source>
</reference>
<comment type="similarity">
    <text evidence="1">Belongs to the UPF0111 family.</text>
</comment>
<evidence type="ECO:0000313" key="3">
    <source>
        <dbReference type="Proteomes" id="UP000505355"/>
    </source>
</evidence>